<comment type="cofactor">
    <cofactor evidence="1">
        <name>Mn(2+)</name>
        <dbReference type="ChEBI" id="CHEBI:29035"/>
    </cofactor>
</comment>
<dbReference type="AlphaFoldDB" id="A0AAN9VVQ4"/>
<dbReference type="GO" id="GO:0046872">
    <property type="term" value="F:metal ion binding"/>
    <property type="evidence" value="ECO:0007669"/>
    <property type="project" value="UniProtKB-KW"/>
</dbReference>
<evidence type="ECO:0000256" key="3">
    <source>
        <dbReference type="ARBA" id="ARBA00022723"/>
    </source>
</evidence>
<dbReference type="Pfam" id="PF01321">
    <property type="entry name" value="Creatinase_N"/>
    <property type="match status" value="1"/>
</dbReference>
<evidence type="ECO:0000256" key="2">
    <source>
        <dbReference type="ARBA" id="ARBA00008766"/>
    </source>
</evidence>
<dbReference type="GO" id="GO:0070006">
    <property type="term" value="F:metalloaminopeptidase activity"/>
    <property type="evidence" value="ECO:0007669"/>
    <property type="project" value="InterPro"/>
</dbReference>
<dbReference type="PANTHER" id="PTHR43763:SF20">
    <property type="entry name" value="XAA-PRO AMINOPEPTIDASE APEPP"/>
    <property type="match status" value="1"/>
</dbReference>
<gene>
    <name evidence="10" type="ORF">R5R35_011768</name>
</gene>
<dbReference type="Pfam" id="PF16189">
    <property type="entry name" value="Creatinase_N_2"/>
    <property type="match status" value="1"/>
</dbReference>
<comment type="similarity">
    <text evidence="2 6">Belongs to the peptidase M24B family.</text>
</comment>
<organism evidence="10 11">
    <name type="scientific">Gryllus longicercus</name>
    <dbReference type="NCBI Taxonomy" id="2509291"/>
    <lineage>
        <taxon>Eukaryota</taxon>
        <taxon>Metazoa</taxon>
        <taxon>Ecdysozoa</taxon>
        <taxon>Arthropoda</taxon>
        <taxon>Hexapoda</taxon>
        <taxon>Insecta</taxon>
        <taxon>Pterygota</taxon>
        <taxon>Neoptera</taxon>
        <taxon>Polyneoptera</taxon>
        <taxon>Orthoptera</taxon>
        <taxon>Ensifera</taxon>
        <taxon>Gryllidea</taxon>
        <taxon>Grylloidea</taxon>
        <taxon>Gryllidae</taxon>
        <taxon>Gryllinae</taxon>
        <taxon>Gryllus</taxon>
    </lineage>
</organism>
<dbReference type="InterPro" id="IPR050422">
    <property type="entry name" value="X-Pro_aminopeptidase_P"/>
</dbReference>
<dbReference type="CDD" id="cd01085">
    <property type="entry name" value="APP"/>
    <property type="match status" value="1"/>
</dbReference>
<dbReference type="PANTHER" id="PTHR43763">
    <property type="entry name" value="XAA-PRO AMINOPEPTIDASE 1"/>
    <property type="match status" value="1"/>
</dbReference>
<dbReference type="InterPro" id="IPR000994">
    <property type="entry name" value="Pept_M24"/>
</dbReference>
<dbReference type="Gene3D" id="3.40.350.10">
    <property type="entry name" value="Creatinase/prolidase N-terminal domain"/>
    <property type="match status" value="2"/>
</dbReference>
<evidence type="ECO:0000256" key="6">
    <source>
        <dbReference type="RuleBase" id="RU000590"/>
    </source>
</evidence>
<keyword evidence="3 6" id="KW-0479">Metal-binding</keyword>
<dbReference type="Pfam" id="PF00557">
    <property type="entry name" value="Peptidase_M24"/>
    <property type="match status" value="1"/>
</dbReference>
<dbReference type="SUPFAM" id="SSF55920">
    <property type="entry name" value="Creatinase/aminopeptidase"/>
    <property type="match status" value="1"/>
</dbReference>
<feature type="domain" description="Peptidase M24" evidence="7">
    <location>
        <begin position="317"/>
        <end position="531"/>
    </location>
</feature>
<dbReference type="InterPro" id="IPR000587">
    <property type="entry name" value="Creatinase_N"/>
</dbReference>
<name>A0AAN9VVQ4_9ORTH</name>
<dbReference type="FunFam" id="3.40.350.10:FF:000001">
    <property type="entry name" value="Putative xaa-Pro aminopeptidase 1"/>
    <property type="match status" value="1"/>
</dbReference>
<evidence type="ECO:0000256" key="1">
    <source>
        <dbReference type="ARBA" id="ARBA00001936"/>
    </source>
</evidence>
<feature type="domain" description="Peptidase M24 C-terminal" evidence="9">
    <location>
        <begin position="544"/>
        <end position="608"/>
    </location>
</feature>
<dbReference type="PROSITE" id="PS00491">
    <property type="entry name" value="PROLINE_PEPTIDASE"/>
    <property type="match status" value="1"/>
</dbReference>
<protein>
    <recommendedName>
        <fullName evidence="12">Xaa-Pro aminopeptidase 1</fullName>
    </recommendedName>
</protein>
<evidence type="ECO:0000313" key="10">
    <source>
        <dbReference type="EMBL" id="KAK7869696.1"/>
    </source>
</evidence>
<proteinExistence type="inferred from homology"/>
<accession>A0AAN9VVQ4</accession>
<dbReference type="InterPro" id="IPR032416">
    <property type="entry name" value="Peptidase_M24_C"/>
</dbReference>
<evidence type="ECO:0000259" key="9">
    <source>
        <dbReference type="Pfam" id="PF16188"/>
    </source>
</evidence>
<dbReference type="FunFam" id="3.90.230.10:FF:000007">
    <property type="entry name" value="Xaa-Pro aminopeptidase P"/>
    <property type="match status" value="1"/>
</dbReference>
<dbReference type="Pfam" id="PF16188">
    <property type="entry name" value="Peptidase_M24_C"/>
    <property type="match status" value="1"/>
</dbReference>
<keyword evidence="5" id="KW-0464">Manganese</keyword>
<keyword evidence="4" id="KW-0378">Hydrolase</keyword>
<evidence type="ECO:0000259" key="8">
    <source>
        <dbReference type="Pfam" id="PF01321"/>
    </source>
</evidence>
<dbReference type="InterPro" id="IPR001131">
    <property type="entry name" value="Peptidase_M24B_aminopep-P_CS"/>
</dbReference>
<dbReference type="EMBL" id="JAZDUA010000070">
    <property type="protein sequence ID" value="KAK7869696.1"/>
    <property type="molecule type" value="Genomic_DNA"/>
</dbReference>
<dbReference type="SUPFAM" id="SSF53092">
    <property type="entry name" value="Creatinase/prolidase N-terminal domain"/>
    <property type="match status" value="1"/>
</dbReference>
<reference evidence="10 11" key="1">
    <citation type="submission" date="2024-03" db="EMBL/GenBank/DDBJ databases">
        <title>The genome assembly and annotation of the cricket Gryllus longicercus Weissman &amp; Gray.</title>
        <authorList>
            <person name="Szrajer S."/>
            <person name="Gray D."/>
            <person name="Ylla G."/>
        </authorList>
    </citation>
    <scope>NUCLEOTIDE SEQUENCE [LARGE SCALE GENOMIC DNA]</scope>
    <source>
        <strain evidence="10">DAG 2021-001</strain>
        <tissue evidence="10">Whole body minus gut</tissue>
    </source>
</reference>
<evidence type="ECO:0000256" key="4">
    <source>
        <dbReference type="ARBA" id="ARBA00022801"/>
    </source>
</evidence>
<dbReference type="InterPro" id="IPR029149">
    <property type="entry name" value="Creatin/AminoP/Spt16_N"/>
</dbReference>
<dbReference type="Gene3D" id="3.90.230.10">
    <property type="entry name" value="Creatinase/methionine aminopeptidase superfamily"/>
    <property type="match status" value="1"/>
</dbReference>
<dbReference type="GO" id="GO:0005737">
    <property type="term" value="C:cytoplasm"/>
    <property type="evidence" value="ECO:0007669"/>
    <property type="project" value="UniProtKB-ARBA"/>
</dbReference>
<evidence type="ECO:0000259" key="7">
    <source>
        <dbReference type="Pfam" id="PF00557"/>
    </source>
</evidence>
<keyword evidence="11" id="KW-1185">Reference proteome</keyword>
<feature type="domain" description="Creatinase N-terminal" evidence="8">
    <location>
        <begin position="25"/>
        <end position="145"/>
    </location>
</feature>
<evidence type="ECO:0008006" key="12">
    <source>
        <dbReference type="Google" id="ProtNLM"/>
    </source>
</evidence>
<dbReference type="Proteomes" id="UP001378592">
    <property type="component" value="Unassembled WGS sequence"/>
</dbReference>
<comment type="caution">
    <text evidence="10">The sequence shown here is derived from an EMBL/GenBank/DDBJ whole genome shotgun (WGS) entry which is preliminary data.</text>
</comment>
<dbReference type="InterPro" id="IPR036005">
    <property type="entry name" value="Creatinase/aminopeptidase-like"/>
</dbReference>
<dbReference type="InterPro" id="IPR033740">
    <property type="entry name" value="Pept_M24B"/>
</dbReference>
<sequence>MKPASCLSKLRGLFKNVKYVNEPLQAYIVPSGDAHQSEYLADCDRRREFVSGFSGSAGTAIITEHQACLWTDGRYFLQALKEMDHNWTLMKEGVPSTPSQESWLSNNLPLGSRVGVDPTLISFSSWKPLQVALEAAGHSLVPVTTNLVDLLWDDKPPPPNNVVEPLTLKYTGKISKNKVEEVRTMMKEKKVSLLVITGLDEIAWLLNLRGSDITYNPVFFSYAMVSLSNVYLFIDESKITPSVKNHFIQEEIEVKMFPYEKILSVLKEQVSEQEGKIWISSDASYAIAATIPEKLRVCEVTPIALLKCIKNPTEIEGMINAHIKDAAALCCYFSWLEKEIPKGTVTEISGASKLEEFRKEQEDFVGLSFSTISSVGPNGAIIHYHPTVETDRALTTEELYLCDSGGQYKDGTTDVTRTIHFGTPSQHEKECFTRVFKGQFFLGTSIFPTKIKGNCLDTLARKFLWDIGLDYLHGTSHGIGSYLNVHEGPMMISWRLCPEDPGLQEGMFLSNEPGYYEDGKFGIRLENIVRVIRAATPHNFKDRGFLTFETITLVPIQTKMLEPSLLTEKEISYLNEYHSLCREKVGPLLKKQRHLDAYDWLFRETEPIG</sequence>
<evidence type="ECO:0000313" key="11">
    <source>
        <dbReference type="Proteomes" id="UP001378592"/>
    </source>
</evidence>
<evidence type="ECO:0000256" key="5">
    <source>
        <dbReference type="ARBA" id="ARBA00023211"/>
    </source>
</evidence>